<feature type="transmembrane region" description="Helical" evidence="2">
    <location>
        <begin position="66"/>
        <end position="86"/>
    </location>
</feature>
<feature type="transmembrane region" description="Helical" evidence="2">
    <location>
        <begin position="30"/>
        <end position="54"/>
    </location>
</feature>
<keyword evidence="4" id="KW-1185">Reference proteome</keyword>
<sequence length="308" mass="30954">MTEAMDLPGTTGPAVTPAADTGGRELTPAVAMLAVAVAIVSLLVGALMAAVSLTGHVFGAWKSPEALTPGLIGAAMLGVAPGLFVVGRARVWEEVRTLVLPLAIVLVGLLAVSLRNAGNLQLAEGGSVILVLFSLGWIVVLGVLAAGAVACVGWQYTKPALPLEARGTPLPGWSKPLLAVLGSSWLGIGAGLLARPRFWADFVPWTVNRSDAQALGVWALALGVGVLGALAEDDLQRLRPALLAVPGVALAAVVVLGVHASDVDWTSGPGLSLTAMIVGLLLTGATGTRLLSAGPARGISGNAGAVPR</sequence>
<reference evidence="3 4" key="1">
    <citation type="submission" date="2024-10" db="EMBL/GenBank/DDBJ databases">
        <title>The Natural Products Discovery Center: Release of the First 8490 Sequenced Strains for Exploring Actinobacteria Biosynthetic Diversity.</title>
        <authorList>
            <person name="Kalkreuter E."/>
            <person name="Kautsar S.A."/>
            <person name="Yang D."/>
            <person name="Bader C.D."/>
            <person name="Teijaro C.N."/>
            <person name="Fluegel L."/>
            <person name="Davis C.M."/>
            <person name="Simpson J.R."/>
            <person name="Lauterbach L."/>
            <person name="Steele A.D."/>
            <person name="Gui C."/>
            <person name="Meng S."/>
            <person name="Li G."/>
            <person name="Viehrig K."/>
            <person name="Ye F."/>
            <person name="Su P."/>
            <person name="Kiefer A.F."/>
            <person name="Nichols A."/>
            <person name="Cepeda A.J."/>
            <person name="Yan W."/>
            <person name="Fan B."/>
            <person name="Jiang Y."/>
            <person name="Adhikari A."/>
            <person name="Zheng C.-J."/>
            <person name="Schuster L."/>
            <person name="Cowan T.M."/>
            <person name="Smanski M.J."/>
            <person name="Chevrette M.G."/>
            <person name="De Carvalho L.P.S."/>
            <person name="Shen B."/>
        </authorList>
    </citation>
    <scope>NUCLEOTIDE SEQUENCE [LARGE SCALE GENOMIC DNA]</scope>
    <source>
        <strain evidence="3 4">NPDC053399</strain>
    </source>
</reference>
<feature type="transmembrane region" description="Helical" evidence="2">
    <location>
        <begin position="270"/>
        <end position="291"/>
    </location>
</feature>
<dbReference type="EMBL" id="JBITYG010000016">
    <property type="protein sequence ID" value="MFI9106069.1"/>
    <property type="molecule type" value="Genomic_DNA"/>
</dbReference>
<comment type="caution">
    <text evidence="3">The sequence shown here is derived from an EMBL/GenBank/DDBJ whole genome shotgun (WGS) entry which is preliminary data.</text>
</comment>
<feature type="transmembrane region" description="Helical" evidence="2">
    <location>
        <begin position="177"/>
        <end position="194"/>
    </location>
</feature>
<feature type="transmembrane region" description="Helical" evidence="2">
    <location>
        <begin position="98"/>
        <end position="117"/>
    </location>
</feature>
<name>A0ABW8CHY1_9ACTN</name>
<feature type="transmembrane region" description="Helical" evidence="2">
    <location>
        <begin position="214"/>
        <end position="231"/>
    </location>
</feature>
<evidence type="ECO:0000313" key="4">
    <source>
        <dbReference type="Proteomes" id="UP001614394"/>
    </source>
</evidence>
<organism evidence="3 4">
    <name type="scientific">Streptomyces fildesensis</name>
    <dbReference type="NCBI Taxonomy" id="375757"/>
    <lineage>
        <taxon>Bacteria</taxon>
        <taxon>Bacillati</taxon>
        <taxon>Actinomycetota</taxon>
        <taxon>Actinomycetes</taxon>
        <taxon>Kitasatosporales</taxon>
        <taxon>Streptomycetaceae</taxon>
        <taxon>Streptomyces</taxon>
    </lineage>
</organism>
<feature type="region of interest" description="Disordered" evidence="1">
    <location>
        <begin position="1"/>
        <end position="20"/>
    </location>
</feature>
<evidence type="ECO:0008006" key="5">
    <source>
        <dbReference type="Google" id="ProtNLM"/>
    </source>
</evidence>
<accession>A0ABW8CHY1</accession>
<evidence type="ECO:0000313" key="3">
    <source>
        <dbReference type="EMBL" id="MFI9106069.1"/>
    </source>
</evidence>
<keyword evidence="2" id="KW-1133">Transmembrane helix</keyword>
<dbReference type="Proteomes" id="UP001614394">
    <property type="component" value="Unassembled WGS sequence"/>
</dbReference>
<feature type="transmembrane region" description="Helical" evidence="2">
    <location>
        <begin position="238"/>
        <end position="258"/>
    </location>
</feature>
<protein>
    <recommendedName>
        <fullName evidence="5">Integral membrane protein</fullName>
    </recommendedName>
</protein>
<keyword evidence="2" id="KW-0472">Membrane</keyword>
<dbReference type="RefSeq" id="WP_399657250.1">
    <property type="nucleotide sequence ID" value="NZ_JBITYG010000016.1"/>
</dbReference>
<keyword evidence="2" id="KW-0812">Transmembrane</keyword>
<proteinExistence type="predicted"/>
<feature type="transmembrane region" description="Helical" evidence="2">
    <location>
        <begin position="129"/>
        <end position="156"/>
    </location>
</feature>
<evidence type="ECO:0000256" key="1">
    <source>
        <dbReference type="SAM" id="MobiDB-lite"/>
    </source>
</evidence>
<evidence type="ECO:0000256" key="2">
    <source>
        <dbReference type="SAM" id="Phobius"/>
    </source>
</evidence>
<gene>
    <name evidence="3" type="ORF">ACIGXA_36755</name>
</gene>